<feature type="non-terminal residue" evidence="1">
    <location>
        <position position="70"/>
    </location>
</feature>
<evidence type="ECO:0000313" key="1">
    <source>
        <dbReference type="EMBL" id="KAJ9594506.1"/>
    </source>
</evidence>
<dbReference type="EMBL" id="JASPKZ010003044">
    <property type="protein sequence ID" value="KAJ9594506.1"/>
    <property type="molecule type" value="Genomic_DNA"/>
</dbReference>
<sequence>FSVFMKNRRTVRSLFFILVPRICHDDDNICSILLQFADTHLIIPPDNLSILVWNLHFRKNRLLQRHYGFT</sequence>
<accession>A0AAD8ELG1</accession>
<organism evidence="1 2">
    <name type="scientific">Diploptera punctata</name>
    <name type="common">Pacific beetle cockroach</name>
    <dbReference type="NCBI Taxonomy" id="6984"/>
    <lineage>
        <taxon>Eukaryota</taxon>
        <taxon>Metazoa</taxon>
        <taxon>Ecdysozoa</taxon>
        <taxon>Arthropoda</taxon>
        <taxon>Hexapoda</taxon>
        <taxon>Insecta</taxon>
        <taxon>Pterygota</taxon>
        <taxon>Neoptera</taxon>
        <taxon>Polyneoptera</taxon>
        <taxon>Dictyoptera</taxon>
        <taxon>Blattodea</taxon>
        <taxon>Blaberoidea</taxon>
        <taxon>Blaberidae</taxon>
        <taxon>Diplopterinae</taxon>
        <taxon>Diploptera</taxon>
    </lineage>
</organism>
<evidence type="ECO:0000313" key="2">
    <source>
        <dbReference type="Proteomes" id="UP001233999"/>
    </source>
</evidence>
<reference evidence="1" key="1">
    <citation type="journal article" date="2023" name="IScience">
        <title>Live-bearing cockroach genome reveals convergent evolutionary mechanisms linked to viviparity in insects and beyond.</title>
        <authorList>
            <person name="Fouks B."/>
            <person name="Harrison M.C."/>
            <person name="Mikhailova A.A."/>
            <person name="Marchal E."/>
            <person name="English S."/>
            <person name="Carruthers M."/>
            <person name="Jennings E.C."/>
            <person name="Chiamaka E.L."/>
            <person name="Frigard R.A."/>
            <person name="Pippel M."/>
            <person name="Attardo G.M."/>
            <person name="Benoit J.B."/>
            <person name="Bornberg-Bauer E."/>
            <person name="Tobe S.S."/>
        </authorList>
    </citation>
    <scope>NUCLEOTIDE SEQUENCE</scope>
    <source>
        <strain evidence="1">Stay&amp;Tobe</strain>
    </source>
</reference>
<name>A0AAD8ELG1_DIPPU</name>
<gene>
    <name evidence="1" type="ORF">L9F63_014118</name>
</gene>
<proteinExistence type="predicted"/>
<feature type="non-terminal residue" evidence="1">
    <location>
        <position position="1"/>
    </location>
</feature>
<dbReference type="Proteomes" id="UP001233999">
    <property type="component" value="Unassembled WGS sequence"/>
</dbReference>
<protein>
    <submittedName>
        <fullName evidence="1">Uncharacterized protein</fullName>
    </submittedName>
</protein>
<comment type="caution">
    <text evidence="1">The sequence shown here is derived from an EMBL/GenBank/DDBJ whole genome shotgun (WGS) entry which is preliminary data.</text>
</comment>
<dbReference type="AlphaFoldDB" id="A0AAD8ELG1"/>
<reference evidence="1" key="2">
    <citation type="submission" date="2023-05" db="EMBL/GenBank/DDBJ databases">
        <authorList>
            <person name="Fouks B."/>
        </authorList>
    </citation>
    <scope>NUCLEOTIDE SEQUENCE</scope>
    <source>
        <strain evidence="1">Stay&amp;Tobe</strain>
        <tissue evidence="1">Testes</tissue>
    </source>
</reference>
<keyword evidence="2" id="KW-1185">Reference proteome</keyword>